<dbReference type="PANTHER" id="PTHR45138:SF9">
    <property type="entry name" value="DIGUANYLATE CYCLASE DGCM-RELATED"/>
    <property type="match status" value="1"/>
</dbReference>
<comment type="catalytic activity">
    <reaction evidence="2">
        <text>2 GTP = 3',3'-c-di-GMP + 2 diphosphate</text>
        <dbReference type="Rhea" id="RHEA:24898"/>
        <dbReference type="ChEBI" id="CHEBI:33019"/>
        <dbReference type="ChEBI" id="CHEBI:37565"/>
        <dbReference type="ChEBI" id="CHEBI:58805"/>
        <dbReference type="EC" id="2.7.7.65"/>
    </reaction>
</comment>
<gene>
    <name evidence="6" type="ORF">BIY37_10450</name>
</gene>
<dbReference type="EC" id="2.7.7.65" evidence="1"/>
<dbReference type="Pfam" id="PF00990">
    <property type="entry name" value="GGDEF"/>
    <property type="match status" value="1"/>
</dbReference>
<proteinExistence type="predicted"/>
<name>A0A1V6LY19_9BACT</name>
<feature type="domain" description="GGDEF" evidence="4">
    <location>
        <begin position="373"/>
        <end position="508"/>
    </location>
</feature>
<dbReference type="AlphaFoldDB" id="A0A1V6LY19"/>
<evidence type="ECO:0000256" key="3">
    <source>
        <dbReference type="SAM" id="Coils"/>
    </source>
</evidence>
<evidence type="ECO:0000259" key="5">
    <source>
        <dbReference type="PROSITE" id="PS51833"/>
    </source>
</evidence>
<dbReference type="InterPro" id="IPR013976">
    <property type="entry name" value="HDOD"/>
</dbReference>
<dbReference type="GO" id="GO:0052621">
    <property type="term" value="F:diguanylate cyclase activity"/>
    <property type="evidence" value="ECO:0007669"/>
    <property type="project" value="UniProtKB-EC"/>
</dbReference>
<dbReference type="InterPro" id="IPR000160">
    <property type="entry name" value="GGDEF_dom"/>
</dbReference>
<dbReference type="Gene3D" id="3.30.70.270">
    <property type="match status" value="1"/>
</dbReference>
<dbReference type="EMBL" id="MJUW02000108">
    <property type="protein sequence ID" value="OQD45020.1"/>
    <property type="molecule type" value="Genomic_DNA"/>
</dbReference>
<evidence type="ECO:0000256" key="1">
    <source>
        <dbReference type="ARBA" id="ARBA00012528"/>
    </source>
</evidence>
<dbReference type="Proteomes" id="UP000242219">
    <property type="component" value="Unassembled WGS sequence"/>
</dbReference>
<dbReference type="PROSITE" id="PS50887">
    <property type="entry name" value="GGDEF"/>
    <property type="match status" value="1"/>
</dbReference>
<organism evidence="6 7">
    <name type="scientific">Candidatus Brocadia sapporoensis</name>
    <dbReference type="NCBI Taxonomy" id="392547"/>
    <lineage>
        <taxon>Bacteria</taxon>
        <taxon>Pseudomonadati</taxon>
        <taxon>Planctomycetota</taxon>
        <taxon>Candidatus Brocadiia</taxon>
        <taxon>Candidatus Brocadiales</taxon>
        <taxon>Candidatus Brocadiaceae</taxon>
        <taxon>Candidatus Brocadia</taxon>
    </lineage>
</organism>
<dbReference type="Gene3D" id="1.10.3210.10">
    <property type="entry name" value="Hypothetical protein af1432"/>
    <property type="match status" value="1"/>
</dbReference>
<dbReference type="PROSITE" id="PS51833">
    <property type="entry name" value="HDOD"/>
    <property type="match status" value="1"/>
</dbReference>
<dbReference type="InterPro" id="IPR043128">
    <property type="entry name" value="Rev_trsase/Diguanyl_cyclase"/>
</dbReference>
<dbReference type="FunFam" id="3.30.70.270:FF:000001">
    <property type="entry name" value="Diguanylate cyclase domain protein"/>
    <property type="match status" value="1"/>
</dbReference>
<feature type="coiled-coil region" evidence="3">
    <location>
        <begin position="311"/>
        <end position="345"/>
    </location>
</feature>
<evidence type="ECO:0000313" key="7">
    <source>
        <dbReference type="Proteomes" id="UP000242219"/>
    </source>
</evidence>
<dbReference type="NCBIfam" id="TIGR00254">
    <property type="entry name" value="GGDEF"/>
    <property type="match status" value="1"/>
</dbReference>
<dbReference type="InterPro" id="IPR029787">
    <property type="entry name" value="Nucleotide_cyclase"/>
</dbReference>
<dbReference type="SUPFAM" id="SSF109604">
    <property type="entry name" value="HD-domain/PDEase-like"/>
    <property type="match status" value="1"/>
</dbReference>
<dbReference type="SUPFAM" id="SSF55073">
    <property type="entry name" value="Nucleotide cyclase"/>
    <property type="match status" value="1"/>
</dbReference>
<dbReference type="PANTHER" id="PTHR45138">
    <property type="entry name" value="REGULATORY COMPONENTS OF SENSORY TRANSDUCTION SYSTEM"/>
    <property type="match status" value="1"/>
</dbReference>
<evidence type="ECO:0000256" key="2">
    <source>
        <dbReference type="ARBA" id="ARBA00034247"/>
    </source>
</evidence>
<sequence>MLKNEVLKAVLDSPGLPTLPTVASKLISVTSKPETSISEIVQLLSKDISLSAKVLRIANSAFYGFSSKIGTVHQAVTNMGKNAIRSLVLSVSFLEIKANEKQGCFRYEKFWQKSLSAAVAAKLIMSEIDKSEPEEVFIAALLQNIGELILVRTFPEQYERVLKTLSETPWDVLAIEDLIIGANHAFIGHEVSRNWGFPAGLLFPILYHHNPEGYPGNDNKIRLATKVVYLSGLIANVLSAFQPQENHDKFIEKSKTMLGFNDKIIDGILEKVHSEIIEIATFFDLHIENPKPIELILQEANIALSLINLSYEQINKELISAKIELQKLTKDLEQKNKQLEKLVHTDGLTEIYNHRYFQNFLETEIRRSLRKRTPVSLILIDIDHFKSFNDKYGHQTGDSILKETCRLIKNNIRDYDIVARYGGEEFAIVLVETTQEETVKIAEKLRQCIASNIFNDGIKEYKVTASFGVATVQPSNKEFKNSDLVAFADKALYESKKKGRNRVTAYTQKRSWF</sequence>
<protein>
    <recommendedName>
        <fullName evidence="1">diguanylate cyclase</fullName>
        <ecNumber evidence="1">2.7.7.65</ecNumber>
    </recommendedName>
</protein>
<dbReference type="Pfam" id="PF08668">
    <property type="entry name" value="HDOD"/>
    <property type="match status" value="1"/>
</dbReference>
<comment type="caution">
    <text evidence="6">The sequence shown here is derived from an EMBL/GenBank/DDBJ whole genome shotgun (WGS) entry which is preliminary data.</text>
</comment>
<dbReference type="SMART" id="SM00267">
    <property type="entry name" value="GGDEF"/>
    <property type="match status" value="1"/>
</dbReference>
<dbReference type="RefSeq" id="WP_070067764.1">
    <property type="nucleotide sequence ID" value="NZ_MJUW02000108.1"/>
</dbReference>
<keyword evidence="7" id="KW-1185">Reference proteome</keyword>
<feature type="domain" description="HDOD" evidence="5">
    <location>
        <begin position="16"/>
        <end position="211"/>
    </location>
</feature>
<dbReference type="InterPro" id="IPR050469">
    <property type="entry name" value="Diguanylate_Cyclase"/>
</dbReference>
<accession>A0A1V6LY19</accession>
<evidence type="ECO:0000259" key="4">
    <source>
        <dbReference type="PROSITE" id="PS50887"/>
    </source>
</evidence>
<keyword evidence="3" id="KW-0175">Coiled coil</keyword>
<reference evidence="6 7" key="1">
    <citation type="journal article" date="2016" name="Genome Announc.">
        <title>Draft Genome Sequence of the Anaerobic Ammonium-Oxidizing Bacterium 'Candidatus Brocadia sp. 40'.</title>
        <authorList>
            <person name="Ali M."/>
            <person name="Haroon M.F."/>
            <person name="Narita Y."/>
            <person name="Zhang L."/>
            <person name="Rangel Shaw D."/>
            <person name="Okabe S."/>
            <person name="Saikaly P.E."/>
        </authorList>
    </citation>
    <scope>NUCLEOTIDE SEQUENCE [LARGE SCALE GENOMIC DNA]</scope>
    <source>
        <strain evidence="6 7">40</strain>
    </source>
</reference>
<evidence type="ECO:0000313" key="6">
    <source>
        <dbReference type="EMBL" id="OQD45020.1"/>
    </source>
</evidence>
<dbReference type="CDD" id="cd01949">
    <property type="entry name" value="GGDEF"/>
    <property type="match status" value="1"/>
</dbReference>